<gene>
    <name evidence="4" type="ORF">BVH74_17600</name>
</gene>
<dbReference type="Gene3D" id="2.130.10.10">
    <property type="entry name" value="YVTN repeat-like/Quinoprotein amine dehydrogenase"/>
    <property type="match status" value="1"/>
</dbReference>
<keyword evidence="2" id="KW-0604">Photosystem II</keyword>
<keyword evidence="1" id="KW-0602">Photosynthesis</keyword>
<evidence type="ECO:0000256" key="1">
    <source>
        <dbReference type="ARBA" id="ARBA00022531"/>
    </source>
</evidence>
<dbReference type="EMBL" id="CP020100">
    <property type="protein sequence ID" value="AQZ96456.1"/>
    <property type="molecule type" value="Genomic_DNA"/>
</dbReference>
<protein>
    <submittedName>
        <fullName evidence="4">Glycosyl hydrolase</fullName>
    </submittedName>
</protein>
<keyword evidence="4" id="KW-0378">Hydrolase</keyword>
<dbReference type="RefSeq" id="WP_080051364.1">
    <property type="nucleotide sequence ID" value="NZ_CP020100.1"/>
</dbReference>
<dbReference type="InterPro" id="IPR028203">
    <property type="entry name" value="PSII_CF48-like_dom"/>
</dbReference>
<dbReference type="InterPro" id="IPR015943">
    <property type="entry name" value="WD40/YVTN_repeat-like_dom_sf"/>
</dbReference>
<dbReference type="GO" id="GO:0016787">
    <property type="term" value="F:hydrolase activity"/>
    <property type="evidence" value="ECO:0007669"/>
    <property type="project" value="UniProtKB-KW"/>
</dbReference>
<dbReference type="Pfam" id="PF14870">
    <property type="entry name" value="PSII_BNR"/>
    <property type="match status" value="1"/>
</dbReference>
<dbReference type="GO" id="GO:0015979">
    <property type="term" value="P:photosynthesis"/>
    <property type="evidence" value="ECO:0007669"/>
    <property type="project" value="UniProtKB-KW"/>
</dbReference>
<dbReference type="AlphaFoldDB" id="A0A1V0B934"/>
<evidence type="ECO:0000313" key="4">
    <source>
        <dbReference type="EMBL" id="AQZ96456.1"/>
    </source>
</evidence>
<keyword evidence="5" id="KW-1185">Reference proteome</keyword>
<organism evidence="4 5">
    <name type="scientific">Halopseudomonas phragmitis</name>
    <dbReference type="NCBI Taxonomy" id="1931241"/>
    <lineage>
        <taxon>Bacteria</taxon>
        <taxon>Pseudomonadati</taxon>
        <taxon>Pseudomonadota</taxon>
        <taxon>Gammaproteobacteria</taxon>
        <taxon>Pseudomonadales</taxon>
        <taxon>Pseudomonadaceae</taxon>
        <taxon>Halopseudomonas</taxon>
    </lineage>
</organism>
<dbReference type="Proteomes" id="UP000243488">
    <property type="component" value="Chromosome"/>
</dbReference>
<dbReference type="SUPFAM" id="SSF110296">
    <property type="entry name" value="Oligoxyloglucan reducing end-specific cellobiohydrolase"/>
    <property type="match status" value="1"/>
</dbReference>
<name>A0A1V0B934_9GAMM</name>
<dbReference type="CDD" id="cd15482">
    <property type="entry name" value="Sialidase_non-viral"/>
    <property type="match status" value="1"/>
</dbReference>
<dbReference type="STRING" id="1931241.BVH74_17600"/>
<sequence length="322" mass="35160">MSKLISYSFCLVVAALVVFAFSPRSEGLDQQVDMDLGRVQINDLVQFEGRVVAVGERGSIILSDDLGDTWRTTHSDRELPVTLTGINWLGEQTLIAVGHDELMLRSDDAGESWQVIMNDSDAGEPLLGSWTADGQKVFAYGSFGRFFISHDAGYSWEAQELDLHGEHLNDLAGDGQRLQMMVGEMGLVLRSEDYGQSWSRIEPFYRGSLFGVAHLQGSTWVTYGMRGHVFVSHDDGMSWNQLELPHRLPLYGHAVNADGIVIVGTGGAYVNVSRSGELGDLGFMQGLGTLTSAVVLPNSDLFVAGQRGLTQKGRTYLAVIGQ</sequence>
<evidence type="ECO:0000256" key="2">
    <source>
        <dbReference type="ARBA" id="ARBA00023276"/>
    </source>
</evidence>
<evidence type="ECO:0000313" key="5">
    <source>
        <dbReference type="Proteomes" id="UP000243488"/>
    </source>
</evidence>
<dbReference type="PANTHER" id="PTHR47199:SF2">
    <property type="entry name" value="PHOTOSYSTEM II STABILITY_ASSEMBLY FACTOR HCF136, CHLOROPLASTIC"/>
    <property type="match status" value="1"/>
</dbReference>
<dbReference type="KEGG" id="ppha:BVH74_17600"/>
<accession>A0A1V0B934</accession>
<reference evidence="4 5" key="1">
    <citation type="submission" date="2017-03" db="EMBL/GenBank/DDBJ databases">
        <title>Complete genome sequence of the novel DNRA strain Pseudomonas sp. S-6-2 isolated from Chinese polluted river sediment. Journal of Biotechnology.</title>
        <authorList>
            <person name="Li J."/>
            <person name="Xiang F."/>
            <person name="Wang L."/>
            <person name="Xi L."/>
            <person name="Liu J."/>
        </authorList>
    </citation>
    <scope>NUCLEOTIDE SEQUENCE [LARGE SCALE GENOMIC DNA]</scope>
    <source>
        <strain evidence="4 5">S-6-2</strain>
    </source>
</reference>
<dbReference type="PANTHER" id="PTHR47199">
    <property type="entry name" value="PHOTOSYSTEM II STABILITY/ASSEMBLY FACTOR HCF136, CHLOROPLASTIC"/>
    <property type="match status" value="1"/>
</dbReference>
<proteinExistence type="predicted"/>
<evidence type="ECO:0000259" key="3">
    <source>
        <dbReference type="Pfam" id="PF14870"/>
    </source>
</evidence>
<dbReference type="GO" id="GO:0009523">
    <property type="term" value="C:photosystem II"/>
    <property type="evidence" value="ECO:0007669"/>
    <property type="project" value="UniProtKB-KW"/>
</dbReference>
<feature type="domain" description="Photosynthesis system II assembly factor Ycf48/Hcf136-like" evidence="3">
    <location>
        <begin position="52"/>
        <end position="159"/>
    </location>
</feature>